<dbReference type="GO" id="GO:0016765">
    <property type="term" value="F:transferase activity, transferring alkyl or aryl (other than methyl) groups"/>
    <property type="evidence" value="ECO:0007669"/>
    <property type="project" value="InterPro"/>
</dbReference>
<evidence type="ECO:0000256" key="8">
    <source>
        <dbReference type="ARBA" id="ARBA00023136"/>
    </source>
</evidence>
<evidence type="ECO:0000256" key="6">
    <source>
        <dbReference type="ARBA" id="ARBA00022692"/>
    </source>
</evidence>
<dbReference type="PANTHER" id="PTHR11048:SF28">
    <property type="entry name" value="4-HYDROXYBENZOATE POLYPRENYLTRANSFERASE, MITOCHONDRIAL"/>
    <property type="match status" value="1"/>
</dbReference>
<evidence type="ECO:0000256" key="9">
    <source>
        <dbReference type="SAM" id="Phobius"/>
    </source>
</evidence>
<dbReference type="EMBL" id="QAPG01000084">
    <property type="protein sequence ID" value="TDZ32191.1"/>
    <property type="molecule type" value="Genomic_DNA"/>
</dbReference>
<reference evidence="10 11" key="1">
    <citation type="submission" date="2018-11" db="EMBL/GenBank/DDBJ databases">
        <title>Genome sequence and assembly of Colletotrichum spinosum.</title>
        <authorList>
            <person name="Gan P."/>
            <person name="Shirasu K."/>
        </authorList>
    </citation>
    <scope>NUCLEOTIDE SEQUENCE [LARGE SCALE GENOMIC DNA]</scope>
    <source>
        <strain evidence="10 11">CBS 515.97</strain>
    </source>
</reference>
<evidence type="ECO:0000256" key="4">
    <source>
        <dbReference type="ARBA" id="ARBA00005985"/>
    </source>
</evidence>
<protein>
    <submittedName>
        <fullName evidence="10">Polyprenyl transferase pyr6</fullName>
    </submittedName>
</protein>
<evidence type="ECO:0000256" key="2">
    <source>
        <dbReference type="ARBA" id="ARBA00004141"/>
    </source>
</evidence>
<comment type="caution">
    <text evidence="10">The sequence shown here is derived from an EMBL/GenBank/DDBJ whole genome shotgun (WGS) entry which is preliminary data.</text>
</comment>
<dbReference type="PANTHER" id="PTHR11048">
    <property type="entry name" value="PRENYLTRANSFERASES"/>
    <property type="match status" value="1"/>
</dbReference>
<feature type="transmembrane region" description="Helical" evidence="9">
    <location>
        <begin position="155"/>
        <end position="172"/>
    </location>
</feature>
<organism evidence="10 11">
    <name type="scientific">Colletotrichum spinosum</name>
    <dbReference type="NCBI Taxonomy" id="1347390"/>
    <lineage>
        <taxon>Eukaryota</taxon>
        <taxon>Fungi</taxon>
        <taxon>Dikarya</taxon>
        <taxon>Ascomycota</taxon>
        <taxon>Pezizomycotina</taxon>
        <taxon>Sordariomycetes</taxon>
        <taxon>Hypocreomycetidae</taxon>
        <taxon>Glomerellales</taxon>
        <taxon>Glomerellaceae</taxon>
        <taxon>Colletotrichum</taxon>
        <taxon>Colletotrichum orbiculare species complex</taxon>
    </lineage>
</organism>
<dbReference type="Gene3D" id="1.10.357.140">
    <property type="entry name" value="UbiA prenyltransferase"/>
    <property type="match status" value="1"/>
</dbReference>
<dbReference type="InterPro" id="IPR039653">
    <property type="entry name" value="Prenyltransferase"/>
</dbReference>
<evidence type="ECO:0000313" key="10">
    <source>
        <dbReference type="EMBL" id="TDZ32191.1"/>
    </source>
</evidence>
<keyword evidence="8 9" id="KW-0472">Membrane</keyword>
<feature type="transmembrane region" description="Helical" evidence="9">
    <location>
        <begin position="261"/>
        <end position="280"/>
    </location>
</feature>
<comment type="pathway">
    <text evidence="3">Secondary metabolite biosynthesis; terpenoid biosynthesis.</text>
</comment>
<proteinExistence type="inferred from homology"/>
<keyword evidence="6 9" id="KW-0812">Transmembrane</keyword>
<evidence type="ECO:0000256" key="7">
    <source>
        <dbReference type="ARBA" id="ARBA00022989"/>
    </source>
</evidence>
<gene>
    <name evidence="10" type="primary">pyr6</name>
    <name evidence="10" type="ORF">C8035_v000755</name>
</gene>
<accession>A0A4R8Q1P6</accession>
<evidence type="ECO:0000256" key="1">
    <source>
        <dbReference type="ARBA" id="ARBA00001946"/>
    </source>
</evidence>
<name>A0A4R8Q1P6_9PEZI</name>
<comment type="similarity">
    <text evidence="4">Belongs to the UbiA prenyltransferase family.</text>
</comment>
<keyword evidence="5 10" id="KW-0808">Transferase</keyword>
<comment type="cofactor">
    <cofactor evidence="1">
        <name>Mg(2+)</name>
        <dbReference type="ChEBI" id="CHEBI:18420"/>
    </cofactor>
</comment>
<dbReference type="FunFam" id="1.10.357.140:FF:000008">
    <property type="entry name" value="4-hydroxybenzoate octaprenyltransferase"/>
    <property type="match status" value="1"/>
</dbReference>
<comment type="subcellular location">
    <subcellularLocation>
        <location evidence="2">Membrane</location>
        <topology evidence="2">Multi-pass membrane protein</topology>
    </subcellularLocation>
</comment>
<keyword evidence="11" id="KW-1185">Reference proteome</keyword>
<dbReference type="GO" id="GO:0005886">
    <property type="term" value="C:plasma membrane"/>
    <property type="evidence" value="ECO:0007669"/>
    <property type="project" value="TreeGrafter"/>
</dbReference>
<dbReference type="Proteomes" id="UP000295083">
    <property type="component" value="Unassembled WGS sequence"/>
</dbReference>
<dbReference type="Pfam" id="PF01040">
    <property type="entry name" value="UbiA"/>
    <property type="match status" value="1"/>
</dbReference>
<keyword evidence="7 9" id="KW-1133">Transmembrane helix</keyword>
<evidence type="ECO:0000256" key="5">
    <source>
        <dbReference type="ARBA" id="ARBA00022679"/>
    </source>
</evidence>
<feature type="transmembrane region" description="Helical" evidence="9">
    <location>
        <begin position="131"/>
        <end position="149"/>
    </location>
</feature>
<evidence type="ECO:0000256" key="3">
    <source>
        <dbReference type="ARBA" id="ARBA00004721"/>
    </source>
</evidence>
<dbReference type="AlphaFoldDB" id="A0A4R8Q1P6"/>
<sequence>MDTINDAIKLCRIALSARKLQEINYGKQPTQVTLFWQLVVLSRYNKCTPLFTTFAGVWSALLAGANEIAKPDSLTQPAFVFRQTALCFLSAYTFCGAGMVWNDYVDREIDAKVARTKDRPLASEKVTTIDAMLWMVLQLLISLALVHKILDGRDVWNHMLPVIVASILYPLGKRASSRRLRVYPQYIRGFTIAWPAMLGRAAIHGRHEAFDETASQCLPLCTMVFFWIVYLNTAHSYRDAVVDDRKTARVHSFYTVAGRNFHRFLVALVSPVVLCLPLYLLRFGSLWLWCSWMGVWCATIASQLSQFDPNRPSSGSSVHKSNFVLGLWTVAACAGEVLLNDIKAHGLSW</sequence>
<evidence type="ECO:0000313" key="11">
    <source>
        <dbReference type="Proteomes" id="UP000295083"/>
    </source>
</evidence>
<dbReference type="InterPro" id="IPR000537">
    <property type="entry name" value="UbiA_prenyltransferase"/>
</dbReference>
<dbReference type="InterPro" id="IPR044878">
    <property type="entry name" value="UbiA_sf"/>
</dbReference>